<keyword evidence="3" id="KW-1185">Reference proteome</keyword>
<dbReference type="InterPro" id="IPR036465">
    <property type="entry name" value="vWFA_dom_sf"/>
</dbReference>
<protein>
    <recommendedName>
        <fullName evidence="4">Tellurium resistance protein</fullName>
    </recommendedName>
</protein>
<evidence type="ECO:0000256" key="1">
    <source>
        <dbReference type="SAM" id="MobiDB-lite"/>
    </source>
</evidence>
<evidence type="ECO:0008006" key="4">
    <source>
        <dbReference type="Google" id="ProtNLM"/>
    </source>
</evidence>
<evidence type="ECO:0000313" key="2">
    <source>
        <dbReference type="EMBL" id="EFL28262.1"/>
    </source>
</evidence>
<name>D9WS18_9ACTN</name>
<dbReference type="SUPFAM" id="SSF53300">
    <property type="entry name" value="vWA-like"/>
    <property type="match status" value="1"/>
</dbReference>
<organism evidence="2 3">
    <name type="scientific">Streptomyces himastatinicus ATCC 53653</name>
    <dbReference type="NCBI Taxonomy" id="457427"/>
    <lineage>
        <taxon>Bacteria</taxon>
        <taxon>Bacillati</taxon>
        <taxon>Actinomycetota</taxon>
        <taxon>Actinomycetes</taxon>
        <taxon>Kitasatosporales</taxon>
        <taxon>Streptomycetaceae</taxon>
        <taxon>Streptomyces</taxon>
        <taxon>Streptomyces violaceusniger group</taxon>
    </lineage>
</organism>
<gene>
    <name evidence="2" type="ORF">SSOG_07976</name>
</gene>
<accession>D9WS18</accession>
<dbReference type="EMBL" id="GG657754">
    <property type="protein sequence ID" value="EFL28262.1"/>
    <property type="molecule type" value="Genomic_DNA"/>
</dbReference>
<proteinExistence type="predicted"/>
<dbReference type="STRING" id="457427.SSOG_07976"/>
<feature type="region of interest" description="Disordered" evidence="1">
    <location>
        <begin position="1"/>
        <end position="21"/>
    </location>
</feature>
<dbReference type="AlphaFoldDB" id="D9WS18"/>
<evidence type="ECO:0000313" key="3">
    <source>
        <dbReference type="Proteomes" id="UP000003963"/>
    </source>
</evidence>
<dbReference type="Proteomes" id="UP000003963">
    <property type="component" value="Unassembled WGS sequence"/>
</dbReference>
<dbReference type="Gene3D" id="3.40.50.410">
    <property type="entry name" value="von Willebrand factor, type A domain"/>
    <property type="match status" value="1"/>
</dbReference>
<feature type="region of interest" description="Disordered" evidence="1">
    <location>
        <begin position="215"/>
        <end position="243"/>
    </location>
</feature>
<sequence>MTPVRAGTTKRKGHDVSDIPGGPMANRPVHFIWLLDCSYSMQGEKIARLNYAIREAIPEMRSVAHDNPAAQLLLRTLTFSTTAQWHHKNPVPVDDFTWQDVQVDGMTNLGEALDLVSRELQTPPMPQRALKPVLALVSDGVPTDDWKAGLKAIDATPWGRKAVRVAIAIGEDADRNVLQEFLGNPELRPLDANSPKQLAAAIRWASTAAVKAASQPVAASSDTLSKPLPYAPPVLDDDDDDVW</sequence>
<reference evidence="2 3" key="1">
    <citation type="submission" date="2009-02" db="EMBL/GenBank/DDBJ databases">
        <title>Annotation of Streptomyces hygroscopicus strain ATCC 53653.</title>
        <authorList>
            <consortium name="The Broad Institute Genome Sequencing Platform"/>
            <consortium name="Broad Institute Microbial Sequencing Center"/>
            <person name="Fischbach M."/>
            <person name="Godfrey P."/>
            <person name="Ward D."/>
            <person name="Young S."/>
            <person name="Zeng Q."/>
            <person name="Koehrsen M."/>
            <person name="Alvarado L."/>
            <person name="Berlin A.M."/>
            <person name="Bochicchio J."/>
            <person name="Borenstein D."/>
            <person name="Chapman S.B."/>
            <person name="Chen Z."/>
            <person name="Engels R."/>
            <person name="Freedman E."/>
            <person name="Gellesch M."/>
            <person name="Goldberg J."/>
            <person name="Griggs A."/>
            <person name="Gujja S."/>
            <person name="Heilman E.R."/>
            <person name="Heiman D.I."/>
            <person name="Hepburn T.A."/>
            <person name="Howarth C."/>
            <person name="Jen D."/>
            <person name="Larson L."/>
            <person name="Lewis B."/>
            <person name="Mehta T."/>
            <person name="Park D."/>
            <person name="Pearson M."/>
            <person name="Richards J."/>
            <person name="Roberts A."/>
            <person name="Saif S."/>
            <person name="Shea T.D."/>
            <person name="Shenoy N."/>
            <person name="Sisk P."/>
            <person name="Stolte C."/>
            <person name="Sykes S.N."/>
            <person name="Thomson T."/>
            <person name="Walk T."/>
            <person name="White J."/>
            <person name="Yandava C."/>
            <person name="Straight P."/>
            <person name="Clardy J."/>
            <person name="Hung D."/>
            <person name="Kolter R."/>
            <person name="Mekalanos J."/>
            <person name="Walker S."/>
            <person name="Walsh C.T."/>
            <person name="Wieland-Brown L.C."/>
            <person name="Haas B."/>
            <person name="Nusbaum C."/>
            <person name="Birren B."/>
        </authorList>
    </citation>
    <scope>NUCLEOTIDE SEQUENCE [LARGE SCALE GENOMIC DNA]</scope>
    <source>
        <strain evidence="2 3">ATCC 53653</strain>
    </source>
</reference>
<dbReference type="HOGENOM" id="CLU_082324_0_1_11"/>